<dbReference type="eggNOG" id="ENOG502QR4D">
    <property type="taxonomic scope" value="Eukaryota"/>
</dbReference>
<dbReference type="InterPro" id="IPR035971">
    <property type="entry name" value="CBD_sf"/>
</dbReference>
<dbReference type="SMART" id="SM00236">
    <property type="entry name" value="fCBD"/>
    <property type="match status" value="1"/>
</dbReference>
<dbReference type="PRINTS" id="PR00133">
    <property type="entry name" value="GLHYDRLASE3"/>
</dbReference>
<evidence type="ECO:0000256" key="8">
    <source>
        <dbReference type="ARBA" id="ARBA00023180"/>
    </source>
</evidence>
<dbReference type="GO" id="GO:0030245">
    <property type="term" value="P:cellulose catabolic process"/>
    <property type="evidence" value="ECO:0007669"/>
    <property type="project" value="UniProtKB-KW"/>
</dbReference>
<dbReference type="RefSeq" id="XP_002912139.1">
    <property type="nucleotide sequence ID" value="XM_002912093.1"/>
</dbReference>
<feature type="chain" id="PRO_5003087838" description="beta-glucosidase" evidence="13">
    <location>
        <begin position="21"/>
        <end position="804"/>
    </location>
</feature>
<dbReference type="InterPro" id="IPR026891">
    <property type="entry name" value="Fn3-like"/>
</dbReference>
<keyword evidence="11" id="KW-0624">Polysaccharide degradation</keyword>
<evidence type="ECO:0000256" key="6">
    <source>
        <dbReference type="ARBA" id="ARBA00022801"/>
    </source>
</evidence>
<proteinExistence type="inferred from homology"/>
<dbReference type="InterPro" id="IPR000254">
    <property type="entry name" value="CBD"/>
</dbReference>
<protein>
    <recommendedName>
        <fullName evidence="4">beta-glucosidase</fullName>
        <ecNumber evidence="4">3.2.1.21</ecNumber>
    </recommendedName>
</protein>
<organism evidence="15 16">
    <name type="scientific">Coprinopsis cinerea (strain Okayama-7 / 130 / ATCC MYA-4618 / FGSC 9003)</name>
    <name type="common">Inky cap fungus</name>
    <name type="synonym">Hormographiella aspergillata</name>
    <dbReference type="NCBI Taxonomy" id="240176"/>
    <lineage>
        <taxon>Eukaryota</taxon>
        <taxon>Fungi</taxon>
        <taxon>Dikarya</taxon>
        <taxon>Basidiomycota</taxon>
        <taxon>Agaricomycotina</taxon>
        <taxon>Agaricomycetes</taxon>
        <taxon>Agaricomycetidae</taxon>
        <taxon>Agaricales</taxon>
        <taxon>Agaricineae</taxon>
        <taxon>Psathyrellaceae</taxon>
        <taxon>Coprinopsis</taxon>
    </lineage>
</organism>
<dbReference type="EMBL" id="AACS02000001">
    <property type="protein sequence ID" value="EFI28645.1"/>
    <property type="molecule type" value="Genomic_DNA"/>
</dbReference>
<feature type="compositionally biased region" description="Low complexity" evidence="12">
    <location>
        <begin position="73"/>
        <end position="82"/>
    </location>
</feature>
<dbReference type="Proteomes" id="UP000001861">
    <property type="component" value="Unassembled WGS sequence"/>
</dbReference>
<dbReference type="SMART" id="SM01217">
    <property type="entry name" value="Fn3_like"/>
    <property type="match status" value="1"/>
</dbReference>
<dbReference type="STRING" id="240176.D6RJV3"/>
<feature type="domain" description="CBM1" evidence="14">
    <location>
        <begin position="20"/>
        <end position="56"/>
    </location>
</feature>
<sequence>MSSIQRLLSVVLLSITLASAQSPLYGQCGGQGWNGATTCVSGATCTKINDWYHQCLPGSAPPVTSNPPPVTTQPPTTTGAPANPNPSSPPSSGPIPNMSPEWQEAYAKARAAVPKLSLTEKVNLATGVQWERGPCVGNTPAINSINFPGLCLQDGPLGVRFADLVSVFPAAINAAGTFNRTLIRKRAEQLGSEMRGKGIHVALAPAMNVQRVPAGGRNWEAFGADPYLNGEAAYETIIGIQSQGVQAAAKHFLNNEQEHFRESSSSVVDDRNTKSTPIPVQANVAAVMCSYINGTWACENDKVLNGLLKGEFGFPGYVMSGMYFSRLHLNGGLNMFRDEKTGGQRTPQPRSTSVSIYKSGTTYFGPNLVRAVENNQVPMSRIDDMATRILAGWYLLKQDQGYPAVNFNSWNVNAPPAQHVNVQKDHKDNIRLIGAASTVLLKNTKNVLPLKNPRTIAIIGSHAGPNSRGINGCVDRGCNDGVLAQGWGSGTAEYPYLINPLDAITARARTYGATVSSSLSDTDLNRAQSTASGKDVAIVFITSDSGEGYITVEGHAGDRNDLKAWHNGDALVQRVAAANTNTIVVVNTVGPVDMEAWIENPNGLGRSPWTGSCGRLPYTIGKRIADYGPQVLYNSPVQIPTITYSEGLFIDYRHFDKNNIEPRYEFGYGLSYTTFSYSDLRVTGTAGGVTFPSGPGSSLDKQLHEKVVTVTFTISNTGSVAGHEIPQLYIGLPANTNSPPKSLKGFDSVFLQPNQSKQVTMELSRFDLAIWDTTGQRWRVPSGTTSILVGASSRDIRLRGSVEN</sequence>
<comment type="catalytic activity">
    <reaction evidence="1">
        <text>Hydrolysis of terminal, non-reducing beta-D-glucosyl residues with release of beta-D-glucose.</text>
        <dbReference type="EC" id="3.2.1.21"/>
    </reaction>
</comment>
<keyword evidence="8" id="KW-0325">Glycoprotein</keyword>
<dbReference type="OMA" id="MTDWNAQ"/>
<evidence type="ECO:0000256" key="9">
    <source>
        <dbReference type="ARBA" id="ARBA00023277"/>
    </source>
</evidence>
<dbReference type="Pfam" id="PF00734">
    <property type="entry name" value="CBM_1"/>
    <property type="match status" value="1"/>
</dbReference>
<comment type="pathway">
    <text evidence="2">Glycan metabolism; cellulose degradation.</text>
</comment>
<comment type="caution">
    <text evidence="15">The sequence shown here is derived from an EMBL/GenBank/DDBJ whole genome shotgun (WGS) entry which is preliminary data.</text>
</comment>
<dbReference type="Pfam" id="PF14310">
    <property type="entry name" value="Fn3-like"/>
    <property type="match status" value="1"/>
</dbReference>
<evidence type="ECO:0000256" key="11">
    <source>
        <dbReference type="ARBA" id="ARBA00023326"/>
    </source>
</evidence>
<keyword evidence="9" id="KW-0119">Carbohydrate metabolism</keyword>
<gene>
    <name evidence="15" type="ORF">CC1G_13671</name>
</gene>
<feature type="signal peptide" evidence="13">
    <location>
        <begin position="1"/>
        <end position="20"/>
    </location>
</feature>
<evidence type="ECO:0000256" key="1">
    <source>
        <dbReference type="ARBA" id="ARBA00000448"/>
    </source>
</evidence>
<dbReference type="KEGG" id="cci:CC1G_13671"/>
<evidence type="ECO:0000256" key="2">
    <source>
        <dbReference type="ARBA" id="ARBA00004987"/>
    </source>
</evidence>
<dbReference type="InterPro" id="IPR036881">
    <property type="entry name" value="Glyco_hydro_3_C_sf"/>
</dbReference>
<dbReference type="SUPFAM" id="SSF57180">
    <property type="entry name" value="Cellulose-binding domain"/>
    <property type="match status" value="1"/>
</dbReference>
<feature type="compositionally biased region" description="Pro residues" evidence="12">
    <location>
        <begin position="83"/>
        <end position="93"/>
    </location>
</feature>
<dbReference type="GeneID" id="6008396"/>
<evidence type="ECO:0000259" key="14">
    <source>
        <dbReference type="PROSITE" id="PS51164"/>
    </source>
</evidence>
<dbReference type="InterPro" id="IPR002772">
    <property type="entry name" value="Glyco_hydro_3_C"/>
</dbReference>
<dbReference type="InterPro" id="IPR001764">
    <property type="entry name" value="Glyco_hydro_3_N"/>
</dbReference>
<dbReference type="Pfam" id="PF01915">
    <property type="entry name" value="Glyco_hydro_3_C"/>
    <property type="match status" value="1"/>
</dbReference>
<accession>D6RJV3</accession>
<dbReference type="HOGENOM" id="CLU_004542_2_3_1"/>
<evidence type="ECO:0000256" key="5">
    <source>
        <dbReference type="ARBA" id="ARBA00022729"/>
    </source>
</evidence>
<evidence type="ECO:0000256" key="3">
    <source>
        <dbReference type="ARBA" id="ARBA00005336"/>
    </source>
</evidence>
<evidence type="ECO:0000256" key="10">
    <source>
        <dbReference type="ARBA" id="ARBA00023295"/>
    </source>
</evidence>
<dbReference type="OrthoDB" id="416222at2759"/>
<evidence type="ECO:0000256" key="7">
    <source>
        <dbReference type="ARBA" id="ARBA00023001"/>
    </source>
</evidence>
<keyword evidence="6" id="KW-0378">Hydrolase</keyword>
<keyword evidence="16" id="KW-1185">Reference proteome</keyword>
<comment type="similarity">
    <text evidence="3">Belongs to the glycosyl hydrolase 3 family.</text>
</comment>
<dbReference type="InParanoid" id="D6RJV3"/>
<feature type="region of interest" description="Disordered" evidence="12">
    <location>
        <begin position="60"/>
        <end position="99"/>
    </location>
</feature>
<dbReference type="InterPro" id="IPR017853">
    <property type="entry name" value="GH"/>
</dbReference>
<dbReference type="FunFam" id="3.20.20.300:FF:000002">
    <property type="entry name" value="Probable beta-glucosidase"/>
    <property type="match status" value="1"/>
</dbReference>
<dbReference type="InterPro" id="IPR036962">
    <property type="entry name" value="Glyco_hydro_3_N_sf"/>
</dbReference>
<dbReference type="InterPro" id="IPR050288">
    <property type="entry name" value="Cellulose_deg_GH3"/>
</dbReference>
<dbReference type="Gene3D" id="2.60.40.10">
    <property type="entry name" value="Immunoglobulins"/>
    <property type="match status" value="1"/>
</dbReference>
<dbReference type="AlphaFoldDB" id="D6RJV3"/>
<evidence type="ECO:0000256" key="13">
    <source>
        <dbReference type="SAM" id="SignalP"/>
    </source>
</evidence>
<dbReference type="GO" id="GO:0030248">
    <property type="term" value="F:cellulose binding"/>
    <property type="evidence" value="ECO:0007669"/>
    <property type="project" value="InterPro"/>
</dbReference>
<dbReference type="VEuPathDB" id="FungiDB:CC1G_13671"/>
<keyword evidence="7" id="KW-0136">Cellulose degradation</keyword>
<evidence type="ECO:0000256" key="12">
    <source>
        <dbReference type="SAM" id="MobiDB-lite"/>
    </source>
</evidence>
<evidence type="ECO:0000256" key="4">
    <source>
        <dbReference type="ARBA" id="ARBA00012744"/>
    </source>
</evidence>
<dbReference type="InterPro" id="IPR013783">
    <property type="entry name" value="Ig-like_fold"/>
</dbReference>
<dbReference type="SUPFAM" id="SSF51445">
    <property type="entry name" value="(Trans)glycosidases"/>
    <property type="match status" value="1"/>
</dbReference>
<reference evidence="15 16" key="1">
    <citation type="journal article" date="2010" name="Proc. Natl. Acad. Sci. U.S.A.">
        <title>Insights into evolution of multicellular fungi from the assembled chromosomes of the mushroom Coprinopsis cinerea (Coprinus cinereus).</title>
        <authorList>
            <person name="Stajich J.E."/>
            <person name="Wilke S.K."/>
            <person name="Ahren D."/>
            <person name="Au C.H."/>
            <person name="Birren B.W."/>
            <person name="Borodovsky M."/>
            <person name="Burns C."/>
            <person name="Canback B."/>
            <person name="Casselton L.A."/>
            <person name="Cheng C.K."/>
            <person name="Deng J."/>
            <person name="Dietrich F.S."/>
            <person name="Fargo D.C."/>
            <person name="Farman M.L."/>
            <person name="Gathman A.C."/>
            <person name="Goldberg J."/>
            <person name="Guigo R."/>
            <person name="Hoegger P.J."/>
            <person name="Hooker J.B."/>
            <person name="Huggins A."/>
            <person name="James T.Y."/>
            <person name="Kamada T."/>
            <person name="Kilaru S."/>
            <person name="Kodira C."/>
            <person name="Kues U."/>
            <person name="Kupfer D."/>
            <person name="Kwan H.S."/>
            <person name="Lomsadze A."/>
            <person name="Li W."/>
            <person name="Lilly W.W."/>
            <person name="Ma L.J."/>
            <person name="Mackey A.J."/>
            <person name="Manning G."/>
            <person name="Martin F."/>
            <person name="Muraguchi H."/>
            <person name="Natvig D.O."/>
            <person name="Palmerini H."/>
            <person name="Ramesh M.A."/>
            <person name="Rehmeyer C.J."/>
            <person name="Roe B.A."/>
            <person name="Shenoy N."/>
            <person name="Stanke M."/>
            <person name="Ter-Hovhannisyan V."/>
            <person name="Tunlid A."/>
            <person name="Velagapudi R."/>
            <person name="Vision T.J."/>
            <person name="Zeng Q."/>
            <person name="Zolan M.E."/>
            <person name="Pukkila P.J."/>
        </authorList>
    </citation>
    <scope>NUCLEOTIDE SEQUENCE [LARGE SCALE GENOMIC DNA]</scope>
    <source>
        <strain evidence="16">Okayama-7 / 130 / ATCC MYA-4618 / FGSC 9003</strain>
    </source>
</reference>
<dbReference type="Pfam" id="PF00933">
    <property type="entry name" value="Glyco_hydro_3"/>
    <property type="match status" value="1"/>
</dbReference>
<dbReference type="GO" id="GO:0008422">
    <property type="term" value="F:beta-glucosidase activity"/>
    <property type="evidence" value="ECO:0007669"/>
    <property type="project" value="UniProtKB-EC"/>
</dbReference>
<dbReference type="Gene3D" id="3.40.50.1700">
    <property type="entry name" value="Glycoside hydrolase family 3 C-terminal domain"/>
    <property type="match status" value="2"/>
</dbReference>
<dbReference type="GO" id="GO:0005576">
    <property type="term" value="C:extracellular region"/>
    <property type="evidence" value="ECO:0007669"/>
    <property type="project" value="InterPro"/>
</dbReference>
<dbReference type="EC" id="3.2.1.21" evidence="4"/>
<dbReference type="PROSITE" id="PS00562">
    <property type="entry name" value="CBM1_1"/>
    <property type="match status" value="1"/>
</dbReference>
<evidence type="ECO:0000313" key="15">
    <source>
        <dbReference type="EMBL" id="EFI28645.1"/>
    </source>
</evidence>
<dbReference type="SUPFAM" id="SSF52279">
    <property type="entry name" value="Beta-D-glucan exohydrolase, C-terminal domain"/>
    <property type="match status" value="1"/>
</dbReference>
<keyword evidence="10" id="KW-0326">Glycosidase</keyword>
<dbReference type="PANTHER" id="PTHR42715">
    <property type="entry name" value="BETA-GLUCOSIDASE"/>
    <property type="match status" value="1"/>
</dbReference>
<dbReference type="Gene3D" id="3.20.20.300">
    <property type="entry name" value="Glycoside hydrolase, family 3, N-terminal domain"/>
    <property type="match status" value="1"/>
</dbReference>
<evidence type="ECO:0000313" key="16">
    <source>
        <dbReference type="Proteomes" id="UP000001861"/>
    </source>
</evidence>
<keyword evidence="5 13" id="KW-0732">Signal</keyword>
<name>D6RJV3_COPC7</name>
<dbReference type="PROSITE" id="PS51164">
    <property type="entry name" value="CBM1_2"/>
    <property type="match status" value="1"/>
</dbReference>
<dbReference type="PANTHER" id="PTHR42715:SF2">
    <property type="entry name" value="BETA-GLUCOSIDASE F-RELATED"/>
    <property type="match status" value="1"/>
</dbReference>